<feature type="compositionally biased region" description="Basic and acidic residues" evidence="1">
    <location>
        <begin position="29"/>
        <end position="48"/>
    </location>
</feature>
<evidence type="ECO:0000256" key="1">
    <source>
        <dbReference type="SAM" id="MobiDB-lite"/>
    </source>
</evidence>
<accession>A0A9J6E3E2</accession>
<organism evidence="2 3">
    <name type="scientific">Rhipicephalus microplus</name>
    <name type="common">Cattle tick</name>
    <name type="synonym">Boophilus microplus</name>
    <dbReference type="NCBI Taxonomy" id="6941"/>
    <lineage>
        <taxon>Eukaryota</taxon>
        <taxon>Metazoa</taxon>
        <taxon>Ecdysozoa</taxon>
        <taxon>Arthropoda</taxon>
        <taxon>Chelicerata</taxon>
        <taxon>Arachnida</taxon>
        <taxon>Acari</taxon>
        <taxon>Parasitiformes</taxon>
        <taxon>Ixodida</taxon>
        <taxon>Ixodoidea</taxon>
        <taxon>Ixodidae</taxon>
        <taxon>Rhipicephalinae</taxon>
        <taxon>Rhipicephalus</taxon>
        <taxon>Boophilus</taxon>
    </lineage>
</organism>
<gene>
    <name evidence="2" type="ORF">HPB51_021838</name>
</gene>
<reference evidence="2" key="1">
    <citation type="journal article" date="2020" name="Cell">
        <title>Large-Scale Comparative Analyses of Tick Genomes Elucidate Their Genetic Diversity and Vector Capacities.</title>
        <authorList>
            <consortium name="Tick Genome and Microbiome Consortium (TIGMIC)"/>
            <person name="Jia N."/>
            <person name="Wang J."/>
            <person name="Shi W."/>
            <person name="Du L."/>
            <person name="Sun Y."/>
            <person name="Zhan W."/>
            <person name="Jiang J.F."/>
            <person name="Wang Q."/>
            <person name="Zhang B."/>
            <person name="Ji P."/>
            <person name="Bell-Sakyi L."/>
            <person name="Cui X.M."/>
            <person name="Yuan T.T."/>
            <person name="Jiang B.G."/>
            <person name="Yang W.F."/>
            <person name="Lam T.T."/>
            <person name="Chang Q.C."/>
            <person name="Ding S.J."/>
            <person name="Wang X.J."/>
            <person name="Zhu J.G."/>
            <person name="Ruan X.D."/>
            <person name="Zhao L."/>
            <person name="Wei J.T."/>
            <person name="Ye R.Z."/>
            <person name="Que T.C."/>
            <person name="Du C.H."/>
            <person name="Zhou Y.H."/>
            <person name="Cheng J.X."/>
            <person name="Dai P.F."/>
            <person name="Guo W.B."/>
            <person name="Han X.H."/>
            <person name="Huang E.J."/>
            <person name="Li L.F."/>
            <person name="Wei W."/>
            <person name="Gao Y.C."/>
            <person name="Liu J.Z."/>
            <person name="Shao H.Z."/>
            <person name="Wang X."/>
            <person name="Wang C.C."/>
            <person name="Yang T.C."/>
            <person name="Huo Q.B."/>
            <person name="Li W."/>
            <person name="Chen H.Y."/>
            <person name="Chen S.E."/>
            <person name="Zhou L.G."/>
            <person name="Ni X.B."/>
            <person name="Tian J.H."/>
            <person name="Sheng Y."/>
            <person name="Liu T."/>
            <person name="Pan Y.S."/>
            <person name="Xia L.Y."/>
            <person name="Li J."/>
            <person name="Zhao F."/>
            <person name="Cao W.C."/>
        </authorList>
    </citation>
    <scope>NUCLEOTIDE SEQUENCE</scope>
    <source>
        <strain evidence="2">Rmic-2018</strain>
    </source>
</reference>
<evidence type="ECO:0000313" key="2">
    <source>
        <dbReference type="EMBL" id="KAH8028983.1"/>
    </source>
</evidence>
<dbReference type="AlphaFoldDB" id="A0A9J6E3E2"/>
<keyword evidence="3" id="KW-1185">Reference proteome</keyword>
<proteinExistence type="predicted"/>
<feature type="compositionally biased region" description="Polar residues" evidence="1">
    <location>
        <begin position="67"/>
        <end position="90"/>
    </location>
</feature>
<sequence>MHSSDTLWVNHELADVVEGKKVKAFQTRKAKDASREGVELQGRGERRAPVSATFVRHRIKSGPREQQAPSMESRPSSWRQYQTTSKTSTAPRALRVAVGRTPETLAEVRA</sequence>
<reference evidence="2" key="2">
    <citation type="submission" date="2021-09" db="EMBL/GenBank/DDBJ databases">
        <authorList>
            <person name="Jia N."/>
            <person name="Wang J."/>
            <person name="Shi W."/>
            <person name="Du L."/>
            <person name="Sun Y."/>
            <person name="Zhan W."/>
            <person name="Jiang J."/>
            <person name="Wang Q."/>
            <person name="Zhang B."/>
            <person name="Ji P."/>
            <person name="Sakyi L.B."/>
            <person name="Cui X."/>
            <person name="Yuan T."/>
            <person name="Jiang B."/>
            <person name="Yang W."/>
            <person name="Lam T.T.-Y."/>
            <person name="Chang Q."/>
            <person name="Ding S."/>
            <person name="Wang X."/>
            <person name="Zhu J."/>
            <person name="Ruan X."/>
            <person name="Zhao L."/>
            <person name="Wei J."/>
            <person name="Que T."/>
            <person name="Du C."/>
            <person name="Cheng J."/>
            <person name="Dai P."/>
            <person name="Han X."/>
            <person name="Huang E."/>
            <person name="Gao Y."/>
            <person name="Liu J."/>
            <person name="Shao H."/>
            <person name="Ye R."/>
            <person name="Li L."/>
            <person name="Wei W."/>
            <person name="Wang X."/>
            <person name="Wang C."/>
            <person name="Huo Q."/>
            <person name="Li W."/>
            <person name="Guo W."/>
            <person name="Chen H."/>
            <person name="Chen S."/>
            <person name="Zhou L."/>
            <person name="Zhou L."/>
            <person name="Ni X."/>
            <person name="Tian J."/>
            <person name="Zhou Y."/>
            <person name="Sheng Y."/>
            <person name="Liu T."/>
            <person name="Pan Y."/>
            <person name="Xia L."/>
            <person name="Li J."/>
            <person name="Zhao F."/>
            <person name="Cao W."/>
        </authorList>
    </citation>
    <scope>NUCLEOTIDE SEQUENCE</scope>
    <source>
        <strain evidence="2">Rmic-2018</strain>
        <tissue evidence="2">Larvae</tissue>
    </source>
</reference>
<dbReference type="EMBL" id="JABSTU010000006">
    <property type="protein sequence ID" value="KAH8028983.1"/>
    <property type="molecule type" value="Genomic_DNA"/>
</dbReference>
<dbReference type="Proteomes" id="UP000821866">
    <property type="component" value="Chromosome 4"/>
</dbReference>
<name>A0A9J6E3E2_RHIMP</name>
<comment type="caution">
    <text evidence="2">The sequence shown here is derived from an EMBL/GenBank/DDBJ whole genome shotgun (WGS) entry which is preliminary data.</text>
</comment>
<feature type="region of interest" description="Disordered" evidence="1">
    <location>
        <begin position="28"/>
        <end position="90"/>
    </location>
</feature>
<evidence type="ECO:0000313" key="3">
    <source>
        <dbReference type="Proteomes" id="UP000821866"/>
    </source>
</evidence>
<protein>
    <submittedName>
        <fullName evidence="2">Uncharacterized protein</fullName>
    </submittedName>
</protein>